<protein>
    <submittedName>
        <fullName evidence="4">CBS domain containing membrane protein</fullName>
    </submittedName>
</protein>
<dbReference type="Gene3D" id="3.10.580.10">
    <property type="entry name" value="CBS-domain"/>
    <property type="match status" value="1"/>
</dbReference>
<evidence type="ECO:0000259" key="3">
    <source>
        <dbReference type="PROSITE" id="PS51371"/>
    </source>
</evidence>
<dbReference type="EMBL" id="LSLI01000023">
    <property type="protein sequence ID" value="KXS32633.1"/>
    <property type="molecule type" value="Genomic_DNA"/>
</dbReference>
<dbReference type="InterPro" id="IPR000644">
    <property type="entry name" value="CBS_dom"/>
</dbReference>
<feature type="domain" description="CBS" evidence="3">
    <location>
        <begin position="153"/>
        <end position="209"/>
    </location>
</feature>
<keyword evidence="1 2" id="KW-0129">CBS domain</keyword>
<dbReference type="Pfam" id="PF00571">
    <property type="entry name" value="CBS"/>
    <property type="match status" value="2"/>
</dbReference>
<dbReference type="SUPFAM" id="SSF54631">
    <property type="entry name" value="CBS-domain pair"/>
    <property type="match status" value="1"/>
</dbReference>
<evidence type="ECO:0000256" key="2">
    <source>
        <dbReference type="PROSITE-ProRule" id="PRU00703"/>
    </source>
</evidence>
<dbReference type="InterPro" id="IPR046342">
    <property type="entry name" value="CBS_dom_sf"/>
</dbReference>
<dbReference type="Proteomes" id="UP000070578">
    <property type="component" value="Unassembled WGS sequence"/>
</dbReference>
<feature type="domain" description="CBS" evidence="3">
    <location>
        <begin position="71"/>
        <end position="129"/>
    </location>
</feature>
<gene>
    <name evidence="4" type="ORF">AWT59_1228</name>
</gene>
<proteinExistence type="predicted"/>
<accession>A0A139BUR2</accession>
<evidence type="ECO:0000256" key="1">
    <source>
        <dbReference type="ARBA" id="ARBA00023122"/>
    </source>
</evidence>
<evidence type="ECO:0000313" key="5">
    <source>
        <dbReference type="Proteomes" id="UP000070578"/>
    </source>
</evidence>
<evidence type="ECO:0000313" key="4">
    <source>
        <dbReference type="EMBL" id="KXS32633.1"/>
    </source>
</evidence>
<name>A0A139BUR2_9PROT</name>
<sequence>MKQTLPEDNTNDFSDTGSDELELTDDDILDAMRHIPGYLDISTEDFRSIYHLAHRHALQRMFAGVTAGRLMRGGVKPLNPDTTLDIAAREIADSGYKGLPVVDASGYVLGMLTETDFLKRLKAENFLELLLKLLDDSFEFTHSFHETTVGAAMTQPIVTIGQDAGFVEMLDAFHRHGGRSMPVVGTDGRLLGLLLRKNFFAAYKLKELP</sequence>
<organism evidence="4 5">
    <name type="scientific">Candidatus Gallionella acididurans</name>
    <dbReference type="NCBI Taxonomy" id="1796491"/>
    <lineage>
        <taxon>Bacteria</taxon>
        <taxon>Pseudomonadati</taxon>
        <taxon>Pseudomonadota</taxon>
        <taxon>Betaproteobacteria</taxon>
        <taxon>Nitrosomonadales</taxon>
        <taxon>Gallionellaceae</taxon>
        <taxon>Gallionella</taxon>
    </lineage>
</organism>
<reference evidence="4 5" key="2">
    <citation type="submission" date="2016-03" db="EMBL/GenBank/DDBJ databases">
        <title>New uncultured bacterium of the family Gallionellaceae from acid mine drainage: description and reconstruction of genome based on metagenomic analysis of microbial community.</title>
        <authorList>
            <person name="Kadnikov V."/>
            <person name="Ivasenko D."/>
            <person name="Beletsky A."/>
            <person name="Mardanov A."/>
            <person name="Danilova E."/>
            <person name="Pimenov N."/>
            <person name="Karnachuk O."/>
            <person name="Ravin N."/>
        </authorList>
    </citation>
    <scope>NUCLEOTIDE SEQUENCE [LARGE SCALE GENOMIC DNA]</scope>
    <source>
        <strain evidence="4">ShG14-8</strain>
    </source>
</reference>
<dbReference type="PROSITE" id="PS51371">
    <property type="entry name" value="CBS"/>
    <property type="match status" value="2"/>
</dbReference>
<dbReference type="PANTHER" id="PTHR43080:SF26">
    <property type="entry name" value="REGULATORY PROTEIN"/>
    <property type="match status" value="1"/>
</dbReference>
<dbReference type="InterPro" id="IPR051257">
    <property type="entry name" value="Diverse_CBS-Domain"/>
</dbReference>
<dbReference type="AlphaFoldDB" id="A0A139BUR2"/>
<dbReference type="SMART" id="SM00116">
    <property type="entry name" value="CBS"/>
    <property type="match status" value="2"/>
</dbReference>
<reference evidence="4 5" key="1">
    <citation type="submission" date="2016-02" db="EMBL/GenBank/DDBJ databases">
        <authorList>
            <person name="Wen L."/>
            <person name="He K."/>
            <person name="Yang H."/>
        </authorList>
    </citation>
    <scope>NUCLEOTIDE SEQUENCE [LARGE SCALE GENOMIC DNA]</scope>
    <source>
        <strain evidence="4">ShG14-8</strain>
    </source>
</reference>
<dbReference type="PANTHER" id="PTHR43080">
    <property type="entry name" value="CBS DOMAIN-CONTAINING PROTEIN CBSX3, MITOCHONDRIAL"/>
    <property type="match status" value="1"/>
</dbReference>
<comment type="caution">
    <text evidence="4">The sequence shown here is derived from an EMBL/GenBank/DDBJ whole genome shotgun (WGS) entry which is preliminary data.</text>
</comment>